<dbReference type="Gene3D" id="1.25.40.10">
    <property type="entry name" value="Tetratricopeptide repeat domain"/>
    <property type="match status" value="1"/>
</dbReference>
<dbReference type="RefSeq" id="WP_321536649.1">
    <property type="nucleotide sequence ID" value="NZ_JARGDL010000020.1"/>
</dbReference>
<dbReference type="InterPro" id="IPR019734">
    <property type="entry name" value="TPR_rpt"/>
</dbReference>
<keyword evidence="3" id="KW-0732">Signal</keyword>
<feature type="signal peptide" evidence="3">
    <location>
        <begin position="1"/>
        <end position="17"/>
    </location>
</feature>
<keyword evidence="5" id="KW-1185">Reference proteome</keyword>
<dbReference type="AlphaFoldDB" id="A0AAE3P455"/>
<organism evidence="4 5">
    <name type="scientific">Stygiobacter electus</name>
    <dbReference type="NCBI Taxonomy" id="3032292"/>
    <lineage>
        <taxon>Bacteria</taxon>
        <taxon>Pseudomonadati</taxon>
        <taxon>Ignavibacteriota</taxon>
        <taxon>Ignavibacteria</taxon>
        <taxon>Ignavibacteriales</taxon>
        <taxon>Melioribacteraceae</taxon>
        <taxon>Stygiobacter</taxon>
    </lineage>
</organism>
<keyword evidence="2" id="KW-1133">Transmembrane helix</keyword>
<feature type="transmembrane region" description="Helical" evidence="2">
    <location>
        <begin position="120"/>
        <end position="148"/>
    </location>
</feature>
<evidence type="ECO:0000313" key="5">
    <source>
        <dbReference type="Proteomes" id="UP001221302"/>
    </source>
</evidence>
<dbReference type="SMART" id="SM00028">
    <property type="entry name" value="TPR"/>
    <property type="match status" value="2"/>
</dbReference>
<name>A0AAE3P455_9BACT</name>
<keyword evidence="2" id="KW-0472">Membrane</keyword>
<evidence type="ECO:0000256" key="2">
    <source>
        <dbReference type="SAM" id="Phobius"/>
    </source>
</evidence>
<evidence type="ECO:0000256" key="3">
    <source>
        <dbReference type="SAM" id="SignalP"/>
    </source>
</evidence>
<gene>
    <name evidence="4" type="ORF">P0M35_12005</name>
</gene>
<dbReference type="PROSITE" id="PS50005">
    <property type="entry name" value="TPR"/>
    <property type="match status" value="1"/>
</dbReference>
<reference evidence="4" key="1">
    <citation type="submission" date="2023-03" db="EMBL/GenBank/DDBJ databases">
        <title>Stygiobacter electus gen. nov., sp. nov., facultatively anaerobic thermotolerant bacterium of the class Ignavibacteria from a well of Yessentuki mineral water deposit.</title>
        <authorList>
            <person name="Podosokorskaya O.A."/>
            <person name="Elcheninov A.G."/>
            <person name="Petrova N.F."/>
            <person name="Zavarzina D.G."/>
            <person name="Kublanov I.V."/>
            <person name="Merkel A.Y."/>
        </authorList>
    </citation>
    <scope>NUCLEOTIDE SEQUENCE</scope>
    <source>
        <strain evidence="4">09-Me</strain>
    </source>
</reference>
<dbReference type="SUPFAM" id="SSF48452">
    <property type="entry name" value="TPR-like"/>
    <property type="match status" value="1"/>
</dbReference>
<feature type="chain" id="PRO_5041941569" evidence="3">
    <location>
        <begin position="18"/>
        <end position="249"/>
    </location>
</feature>
<evidence type="ECO:0000256" key="1">
    <source>
        <dbReference type="PROSITE-ProRule" id="PRU00339"/>
    </source>
</evidence>
<protein>
    <submittedName>
        <fullName evidence="4">Tetratricopeptide repeat protein</fullName>
    </submittedName>
</protein>
<dbReference type="InterPro" id="IPR011990">
    <property type="entry name" value="TPR-like_helical_dom_sf"/>
</dbReference>
<dbReference type="PROSITE" id="PS50293">
    <property type="entry name" value="TPR_REGION"/>
    <property type="match status" value="1"/>
</dbReference>
<sequence length="249" mass="28775">MKKIFFLTIILSLNLFAQSPDEMMLKANEFYKQQNYNEAISLYKKILSQGYESAPLYYNLGNAFFKEGKLGFAILNYEKGIKLDPNDEDLQFNLRLANSRTVDKIFEVPKIFLIQWLESIVTLFSISTLTFLIVIIFWIFLAAIAVYFFAKNISFQRKAFFVGSISLAVLLIFVAIFILRISRESNLNYGILTEQVYTAKTSPDEKSNDNFVIHEGIKFTIEDEVSNWVKIKLLDGKVGWIEKNSFGRI</sequence>
<keyword evidence="2" id="KW-0812">Transmembrane</keyword>
<feature type="transmembrane region" description="Helical" evidence="2">
    <location>
        <begin position="160"/>
        <end position="179"/>
    </location>
</feature>
<dbReference type="EMBL" id="JARGDL010000020">
    <property type="protein sequence ID" value="MDF1612878.1"/>
    <property type="molecule type" value="Genomic_DNA"/>
</dbReference>
<keyword evidence="1" id="KW-0802">TPR repeat</keyword>
<proteinExistence type="predicted"/>
<evidence type="ECO:0000313" key="4">
    <source>
        <dbReference type="EMBL" id="MDF1612878.1"/>
    </source>
</evidence>
<dbReference type="Pfam" id="PF00515">
    <property type="entry name" value="TPR_1"/>
    <property type="match status" value="1"/>
</dbReference>
<feature type="repeat" description="TPR" evidence="1">
    <location>
        <begin position="54"/>
        <end position="87"/>
    </location>
</feature>
<dbReference type="Gene3D" id="2.30.30.40">
    <property type="entry name" value="SH3 Domains"/>
    <property type="match status" value="1"/>
</dbReference>
<comment type="caution">
    <text evidence="4">The sequence shown here is derived from an EMBL/GenBank/DDBJ whole genome shotgun (WGS) entry which is preliminary data.</text>
</comment>
<dbReference type="Proteomes" id="UP001221302">
    <property type="component" value="Unassembled WGS sequence"/>
</dbReference>
<accession>A0AAE3P455</accession>